<dbReference type="AlphaFoldDB" id="A0A856MNQ2"/>
<evidence type="ECO:0000313" key="2">
    <source>
        <dbReference type="Proteomes" id="UP000503129"/>
    </source>
</evidence>
<gene>
    <name evidence="1" type="ORF">DP114_26005</name>
</gene>
<reference evidence="1 2" key="1">
    <citation type="submission" date="2018-06" db="EMBL/GenBank/DDBJ databases">
        <title>Comparative genomics of Brasilonema spp. strains.</title>
        <authorList>
            <person name="Alvarenga D.O."/>
            <person name="Fiore M.F."/>
            <person name="Varani A.M."/>
        </authorList>
    </citation>
    <scope>NUCLEOTIDE SEQUENCE [LARGE SCALE GENOMIC DNA]</scope>
    <source>
        <strain evidence="1 2">CENA114</strain>
    </source>
</reference>
<keyword evidence="2" id="KW-1185">Reference proteome</keyword>
<organism evidence="1 2">
    <name type="scientific">Brasilonema sennae CENA114</name>
    <dbReference type="NCBI Taxonomy" id="415709"/>
    <lineage>
        <taxon>Bacteria</taxon>
        <taxon>Bacillati</taxon>
        <taxon>Cyanobacteriota</taxon>
        <taxon>Cyanophyceae</taxon>
        <taxon>Nostocales</taxon>
        <taxon>Scytonemataceae</taxon>
        <taxon>Brasilonema</taxon>
        <taxon>Bromeliae group (in: Brasilonema)</taxon>
    </lineage>
</organism>
<dbReference type="KEGG" id="bsen:DP114_26005"/>
<dbReference type="Proteomes" id="UP000503129">
    <property type="component" value="Chromosome"/>
</dbReference>
<accession>A0A856MNQ2</accession>
<name>A0A856MNQ2_9CYAN</name>
<evidence type="ECO:0000313" key="1">
    <source>
        <dbReference type="EMBL" id="QDL10897.1"/>
    </source>
</evidence>
<dbReference type="EMBL" id="CP030118">
    <property type="protein sequence ID" value="QDL10897.1"/>
    <property type="molecule type" value="Genomic_DNA"/>
</dbReference>
<proteinExistence type="predicted"/>
<sequence>MYYFSSFSSNVAALNIILKQKKLVVTLTLYFSAEIKKKHRSQKQIAKKTETENLTVSKSD</sequence>
<protein>
    <submittedName>
        <fullName evidence="1">Uncharacterized protein</fullName>
    </submittedName>
</protein>